<dbReference type="InterPro" id="IPR036900">
    <property type="entry name" value="A-D-PHexomutase_C_sf"/>
</dbReference>
<evidence type="ECO:0000313" key="12">
    <source>
        <dbReference type="Proteomes" id="UP001500879"/>
    </source>
</evidence>
<dbReference type="InterPro" id="IPR005841">
    <property type="entry name" value="Alpha-D-phosphohexomutase_SF"/>
</dbReference>
<evidence type="ECO:0000256" key="2">
    <source>
        <dbReference type="ARBA" id="ARBA00010231"/>
    </source>
</evidence>
<organism evidence="11 12">
    <name type="scientific">Streptomyces luteireticuli</name>
    <dbReference type="NCBI Taxonomy" id="173858"/>
    <lineage>
        <taxon>Bacteria</taxon>
        <taxon>Bacillati</taxon>
        <taxon>Actinomycetota</taxon>
        <taxon>Actinomycetes</taxon>
        <taxon>Kitasatosporales</taxon>
        <taxon>Streptomycetaceae</taxon>
        <taxon>Streptomyces</taxon>
    </lineage>
</organism>
<comment type="similarity">
    <text evidence="2">Belongs to the phosphohexose mutase family.</text>
</comment>
<evidence type="ECO:0000259" key="9">
    <source>
        <dbReference type="Pfam" id="PF02879"/>
    </source>
</evidence>
<dbReference type="SUPFAM" id="SSF55957">
    <property type="entry name" value="Phosphoglucomutase, C-terminal domain"/>
    <property type="match status" value="1"/>
</dbReference>
<dbReference type="RefSeq" id="WP_344028881.1">
    <property type="nucleotide sequence ID" value="NZ_BAAABX010000055.1"/>
</dbReference>
<name>A0ABP3IT57_9ACTN</name>
<evidence type="ECO:0000259" key="8">
    <source>
        <dbReference type="Pfam" id="PF02878"/>
    </source>
</evidence>
<evidence type="ECO:0000256" key="1">
    <source>
        <dbReference type="ARBA" id="ARBA00001946"/>
    </source>
</evidence>
<gene>
    <name evidence="11" type="ORF">GCM10010357_51780</name>
</gene>
<feature type="domain" description="Alpha-D-phosphohexomutase alpha/beta/alpha" evidence="10">
    <location>
        <begin position="258"/>
        <end position="365"/>
    </location>
</feature>
<dbReference type="Gene3D" id="3.30.310.50">
    <property type="entry name" value="Alpha-D-phosphohexomutase, C-terminal domain"/>
    <property type="match status" value="1"/>
</dbReference>
<evidence type="ECO:0000256" key="6">
    <source>
        <dbReference type="ARBA" id="ARBA00023235"/>
    </source>
</evidence>
<reference evidence="12" key="1">
    <citation type="journal article" date="2019" name="Int. J. Syst. Evol. Microbiol.">
        <title>The Global Catalogue of Microorganisms (GCM) 10K type strain sequencing project: providing services to taxonomists for standard genome sequencing and annotation.</title>
        <authorList>
            <consortium name="The Broad Institute Genomics Platform"/>
            <consortium name="The Broad Institute Genome Sequencing Center for Infectious Disease"/>
            <person name="Wu L."/>
            <person name="Ma J."/>
        </authorList>
    </citation>
    <scope>NUCLEOTIDE SEQUENCE [LARGE SCALE GENOMIC DNA]</scope>
    <source>
        <strain evidence="12">JCM 4788</strain>
    </source>
</reference>
<comment type="cofactor">
    <cofactor evidence="1">
        <name>Mg(2+)</name>
        <dbReference type="ChEBI" id="CHEBI:18420"/>
    </cofactor>
</comment>
<protein>
    <submittedName>
        <fullName evidence="11">Phosphomannomutase/phosphoglucomutase</fullName>
    </submittedName>
</protein>
<accession>A0ABP3IT57</accession>
<dbReference type="EMBL" id="BAAABX010000055">
    <property type="protein sequence ID" value="GAA0423940.1"/>
    <property type="molecule type" value="Genomic_DNA"/>
</dbReference>
<keyword evidence="4" id="KW-0479">Metal-binding</keyword>
<comment type="caution">
    <text evidence="11">The sequence shown here is derived from an EMBL/GenBank/DDBJ whole genome shotgun (WGS) entry which is preliminary data.</text>
</comment>
<dbReference type="PRINTS" id="PR00509">
    <property type="entry name" value="PGMPMM"/>
</dbReference>
<dbReference type="Pfam" id="PF02880">
    <property type="entry name" value="PGM_PMM_III"/>
    <property type="match status" value="1"/>
</dbReference>
<dbReference type="PANTHER" id="PTHR43771:SF1">
    <property type="entry name" value="PHOSPHOMANNOMUTASE"/>
    <property type="match status" value="1"/>
</dbReference>
<dbReference type="InterPro" id="IPR005844">
    <property type="entry name" value="A-D-PHexomutase_a/b/a-I"/>
</dbReference>
<dbReference type="Pfam" id="PF02878">
    <property type="entry name" value="PGM_PMM_I"/>
    <property type="match status" value="1"/>
</dbReference>
<sequence length="449" mass="48177">MDYSRLVKAYDIRGEVPNELNPGIAEKVGALFVRLTAAQKIIVARDMRSTSPTLADAFAHGATRAGADVILAGLGSTDYLYYASGHMGLPGAMITASHNPAKDNGIKLCKAGAAPIGEDTGLARIRRWLEDDDIPAPANTPGLIIRNNLLDDYAAHLKKLVNLTGIRRLKVVADAGNGMAGHTVPAVLAGLPVDLTPMYFELDGTFPNHEANPLEPKNLVDLQQKVRDTGADVGLAFDGDADRCFFVDERGQAVPPSAIVGLVATRELARHPGSAIVHNAITSAAAVEIIREHGGTPVRSRVGHSYMKALMAQHNAVFGGEHSGHYYFRDFWNADTGMLAALHVLAALGEQDLPLSELVSSFTRYEASGEINSEVSDIPTKLDEVEAAYQQFDGVATDRLDGLTVILNAGRWFNLRPSNTEPLLRLNVEAPTKAAVEDLRDEVLALVRA</sequence>
<proteinExistence type="inferred from homology"/>
<dbReference type="Pfam" id="PF02879">
    <property type="entry name" value="PGM_PMM_II"/>
    <property type="match status" value="1"/>
</dbReference>
<keyword evidence="5" id="KW-0460">Magnesium</keyword>
<dbReference type="PANTHER" id="PTHR43771">
    <property type="entry name" value="PHOSPHOMANNOMUTASE"/>
    <property type="match status" value="1"/>
</dbReference>
<dbReference type="SUPFAM" id="SSF53738">
    <property type="entry name" value="Phosphoglucomutase, first 3 domains"/>
    <property type="match status" value="3"/>
</dbReference>
<keyword evidence="6" id="KW-0413">Isomerase</keyword>
<dbReference type="InterPro" id="IPR005843">
    <property type="entry name" value="A-D-PHexomutase_C"/>
</dbReference>
<dbReference type="InterPro" id="IPR005846">
    <property type="entry name" value="A-D-PHexomutase_a/b/a-III"/>
</dbReference>
<dbReference type="Proteomes" id="UP001500879">
    <property type="component" value="Unassembled WGS sequence"/>
</dbReference>
<dbReference type="NCBIfam" id="NF007088">
    <property type="entry name" value="PRK09542.1"/>
    <property type="match status" value="1"/>
</dbReference>
<dbReference type="Gene3D" id="3.40.120.10">
    <property type="entry name" value="Alpha-D-Glucose-1,6-Bisphosphate, subunit A, domain 3"/>
    <property type="match status" value="3"/>
</dbReference>
<evidence type="ECO:0000256" key="3">
    <source>
        <dbReference type="ARBA" id="ARBA00022553"/>
    </source>
</evidence>
<evidence type="ECO:0000313" key="11">
    <source>
        <dbReference type="EMBL" id="GAA0423940.1"/>
    </source>
</evidence>
<evidence type="ECO:0000256" key="4">
    <source>
        <dbReference type="ARBA" id="ARBA00022723"/>
    </source>
</evidence>
<keyword evidence="12" id="KW-1185">Reference proteome</keyword>
<evidence type="ECO:0000259" key="10">
    <source>
        <dbReference type="Pfam" id="PF02880"/>
    </source>
</evidence>
<feature type="domain" description="Alpha-D-phosphohexomutase alpha/beta/alpha" evidence="9">
    <location>
        <begin position="151"/>
        <end position="251"/>
    </location>
</feature>
<dbReference type="Pfam" id="PF00408">
    <property type="entry name" value="PGM_PMM_IV"/>
    <property type="match status" value="1"/>
</dbReference>
<keyword evidence="3" id="KW-0597">Phosphoprotein</keyword>
<dbReference type="InterPro" id="IPR016055">
    <property type="entry name" value="A-D-PHexomutase_a/b/a-I/II/III"/>
</dbReference>
<evidence type="ECO:0000256" key="5">
    <source>
        <dbReference type="ARBA" id="ARBA00022842"/>
    </source>
</evidence>
<evidence type="ECO:0000259" key="7">
    <source>
        <dbReference type="Pfam" id="PF00408"/>
    </source>
</evidence>
<dbReference type="CDD" id="cd03089">
    <property type="entry name" value="PMM_PGM"/>
    <property type="match status" value="1"/>
</dbReference>
<feature type="domain" description="Alpha-D-phosphohexomutase alpha/beta/alpha" evidence="8">
    <location>
        <begin position="6"/>
        <end position="125"/>
    </location>
</feature>
<dbReference type="InterPro" id="IPR005845">
    <property type="entry name" value="A-D-PHexomutase_a/b/a-II"/>
</dbReference>
<feature type="domain" description="Alpha-D-phosphohexomutase C-terminal" evidence="7">
    <location>
        <begin position="370"/>
        <end position="445"/>
    </location>
</feature>